<proteinExistence type="predicted"/>
<protein>
    <submittedName>
        <fullName evidence="1">Uncharacterized protein</fullName>
    </submittedName>
</protein>
<comment type="caution">
    <text evidence="1">The sequence shown here is derived from an EMBL/GenBank/DDBJ whole genome shotgun (WGS) entry which is preliminary data.</text>
</comment>
<dbReference type="EMBL" id="NJHN03000036">
    <property type="protein sequence ID" value="KAH9422694.1"/>
    <property type="molecule type" value="Genomic_DNA"/>
</dbReference>
<accession>A0ABQ8JJB7</accession>
<name>A0ABQ8JJB7_DERPT</name>
<dbReference type="Proteomes" id="UP000887458">
    <property type="component" value="Unassembled WGS sequence"/>
</dbReference>
<sequence>MLNEIFKSINNCLAISASLDCRSAIASNKSSRCFFLINCPMFGYNRINIDPKLLSIRSTSISISIDCLVASLVIKSLRIEIVDTLSDVIVIIPCPQLQINIDLVIVDI</sequence>
<reference evidence="1 2" key="2">
    <citation type="journal article" date="2022" name="Mol. Biol. Evol.">
        <title>Comparative Genomics Reveals Insights into the Divergent Evolution of Astigmatic Mites and Household Pest Adaptations.</title>
        <authorList>
            <person name="Xiong Q."/>
            <person name="Wan A.T."/>
            <person name="Liu X."/>
            <person name="Fung C.S."/>
            <person name="Xiao X."/>
            <person name="Malainual N."/>
            <person name="Hou J."/>
            <person name="Wang L."/>
            <person name="Wang M."/>
            <person name="Yang K.Y."/>
            <person name="Cui Y."/>
            <person name="Leung E.L."/>
            <person name="Nong W."/>
            <person name="Shin S.K."/>
            <person name="Au S.W."/>
            <person name="Jeong K.Y."/>
            <person name="Chew F.T."/>
            <person name="Hui J.H."/>
            <person name="Leung T.F."/>
            <person name="Tungtrongchitr A."/>
            <person name="Zhong N."/>
            <person name="Liu Z."/>
            <person name="Tsui S.K."/>
        </authorList>
    </citation>
    <scope>NUCLEOTIDE SEQUENCE [LARGE SCALE GENOMIC DNA]</scope>
    <source>
        <strain evidence="1">Derp</strain>
    </source>
</reference>
<keyword evidence="2" id="KW-1185">Reference proteome</keyword>
<organism evidence="1 2">
    <name type="scientific">Dermatophagoides pteronyssinus</name>
    <name type="common">European house dust mite</name>
    <dbReference type="NCBI Taxonomy" id="6956"/>
    <lineage>
        <taxon>Eukaryota</taxon>
        <taxon>Metazoa</taxon>
        <taxon>Ecdysozoa</taxon>
        <taxon>Arthropoda</taxon>
        <taxon>Chelicerata</taxon>
        <taxon>Arachnida</taxon>
        <taxon>Acari</taxon>
        <taxon>Acariformes</taxon>
        <taxon>Sarcoptiformes</taxon>
        <taxon>Astigmata</taxon>
        <taxon>Psoroptidia</taxon>
        <taxon>Analgoidea</taxon>
        <taxon>Pyroglyphidae</taxon>
        <taxon>Dermatophagoidinae</taxon>
        <taxon>Dermatophagoides</taxon>
    </lineage>
</organism>
<evidence type="ECO:0000313" key="2">
    <source>
        <dbReference type="Proteomes" id="UP000887458"/>
    </source>
</evidence>
<gene>
    <name evidence="1" type="ORF">DERP_003371</name>
</gene>
<reference evidence="1 2" key="1">
    <citation type="journal article" date="2018" name="J. Allergy Clin. Immunol.">
        <title>High-quality assembly of Dermatophagoides pteronyssinus genome and transcriptome reveals a wide range of novel allergens.</title>
        <authorList>
            <person name="Liu X.Y."/>
            <person name="Yang K.Y."/>
            <person name="Wang M.Q."/>
            <person name="Kwok J.S."/>
            <person name="Zeng X."/>
            <person name="Yang Z."/>
            <person name="Xiao X.J."/>
            <person name="Lau C.P."/>
            <person name="Li Y."/>
            <person name="Huang Z.M."/>
            <person name="Ba J.G."/>
            <person name="Yim A.K."/>
            <person name="Ouyang C.Y."/>
            <person name="Ngai S.M."/>
            <person name="Chan T.F."/>
            <person name="Leung E.L."/>
            <person name="Liu L."/>
            <person name="Liu Z.G."/>
            <person name="Tsui S.K."/>
        </authorList>
    </citation>
    <scope>NUCLEOTIDE SEQUENCE [LARGE SCALE GENOMIC DNA]</scope>
    <source>
        <strain evidence="1">Derp</strain>
    </source>
</reference>
<evidence type="ECO:0000313" key="1">
    <source>
        <dbReference type="EMBL" id="KAH9422694.1"/>
    </source>
</evidence>